<evidence type="ECO:0000256" key="2">
    <source>
        <dbReference type="ARBA" id="ARBA00022723"/>
    </source>
</evidence>
<dbReference type="InterPro" id="IPR027806">
    <property type="entry name" value="HARBI1_dom"/>
</dbReference>
<proteinExistence type="predicted"/>
<evidence type="ECO:0000259" key="3">
    <source>
        <dbReference type="Pfam" id="PF13359"/>
    </source>
</evidence>
<evidence type="ECO:0000313" key="4">
    <source>
        <dbReference type="EMBL" id="KNZ62303.1"/>
    </source>
</evidence>
<keyword evidence="5" id="KW-1185">Reference proteome</keyword>
<comment type="caution">
    <text evidence="4">The sequence shown here is derived from an EMBL/GenBank/DDBJ whole genome shotgun (WGS) entry which is preliminary data.</text>
</comment>
<evidence type="ECO:0000256" key="1">
    <source>
        <dbReference type="ARBA" id="ARBA00001968"/>
    </source>
</evidence>
<dbReference type="GO" id="GO:0046872">
    <property type="term" value="F:metal ion binding"/>
    <property type="evidence" value="ECO:0007669"/>
    <property type="project" value="UniProtKB-KW"/>
</dbReference>
<sequence length="350" mass="39975">MQSYNNWIIALRAPGLNPTFILNWIICSSESIKNLTQIIQFKIKEASLESLSESDSGPSYDDSNLEKLVAALISIKKRHYLAKQVRLERPPDITTYLFRLDTARFKQEFRMSQESFLKLVLLIEGHPVFHNNSNFPQRPIQDQLTVTLRQMGMFGKGTLVGVLACFFRISEGSVILYCSQVVQAIFSLERLGFESGTRFTGFKNCQKGMYGLATLIFCNEEKQIIYYLMGWPGCSHETHLREDSDRHLQEGKLFSLGQYLLADSGFPTKSNLVPAFKTWPHQIPRLQKKFNQHLASLRVCKKHCIGILNGRFQLLQGLRLELTSVESMGWCMCNPPQLLSARQDTLNCHG</sequence>
<protein>
    <recommendedName>
        <fullName evidence="3">DDE Tnp4 domain-containing protein</fullName>
    </recommendedName>
</protein>
<dbReference type="Pfam" id="PF13359">
    <property type="entry name" value="DDE_Tnp_4"/>
    <property type="match status" value="1"/>
</dbReference>
<dbReference type="EMBL" id="LAVV01003209">
    <property type="protein sequence ID" value="KNZ62303.1"/>
    <property type="molecule type" value="Genomic_DNA"/>
</dbReference>
<reference evidence="4 5" key="1">
    <citation type="submission" date="2015-08" db="EMBL/GenBank/DDBJ databases">
        <title>Next Generation Sequencing and Analysis of the Genome of Puccinia sorghi L Schw, the Causal Agent of Maize Common Rust.</title>
        <authorList>
            <person name="Rochi L."/>
            <person name="Burguener G."/>
            <person name="Darino M."/>
            <person name="Turjanski A."/>
            <person name="Kreff E."/>
            <person name="Dieguez M.J."/>
            <person name="Sacco F."/>
        </authorList>
    </citation>
    <scope>NUCLEOTIDE SEQUENCE [LARGE SCALE GENOMIC DNA]</scope>
    <source>
        <strain evidence="4 5">RO10H11247</strain>
    </source>
</reference>
<dbReference type="AlphaFoldDB" id="A0A0L6VNH5"/>
<keyword evidence="2" id="KW-0479">Metal-binding</keyword>
<dbReference type="VEuPathDB" id="FungiDB:VP01_1288g5"/>
<evidence type="ECO:0000313" key="5">
    <source>
        <dbReference type="Proteomes" id="UP000037035"/>
    </source>
</evidence>
<dbReference type="Proteomes" id="UP000037035">
    <property type="component" value="Unassembled WGS sequence"/>
</dbReference>
<comment type="cofactor">
    <cofactor evidence="1">
        <name>a divalent metal cation</name>
        <dbReference type="ChEBI" id="CHEBI:60240"/>
    </cofactor>
</comment>
<gene>
    <name evidence="4" type="ORF">VP01_1288g5</name>
</gene>
<name>A0A0L6VNH5_9BASI</name>
<organism evidence="4 5">
    <name type="scientific">Puccinia sorghi</name>
    <dbReference type="NCBI Taxonomy" id="27349"/>
    <lineage>
        <taxon>Eukaryota</taxon>
        <taxon>Fungi</taxon>
        <taxon>Dikarya</taxon>
        <taxon>Basidiomycota</taxon>
        <taxon>Pucciniomycotina</taxon>
        <taxon>Pucciniomycetes</taxon>
        <taxon>Pucciniales</taxon>
        <taxon>Pucciniaceae</taxon>
        <taxon>Puccinia</taxon>
    </lineage>
</organism>
<feature type="domain" description="DDE Tnp4" evidence="3">
    <location>
        <begin position="205"/>
        <end position="326"/>
    </location>
</feature>
<accession>A0A0L6VNH5</accession>
<dbReference type="OrthoDB" id="2505664at2759"/>